<protein>
    <submittedName>
        <fullName evidence="2">Methyltransferase domain-containing protein</fullName>
    </submittedName>
</protein>
<organism evidence="2 3">
    <name type="scientific">Micromonospora echinaurantiaca</name>
    <dbReference type="NCBI Taxonomy" id="47857"/>
    <lineage>
        <taxon>Bacteria</taxon>
        <taxon>Bacillati</taxon>
        <taxon>Actinomycetota</taxon>
        <taxon>Actinomycetes</taxon>
        <taxon>Micromonosporales</taxon>
        <taxon>Micromonosporaceae</taxon>
        <taxon>Micromonospora</taxon>
    </lineage>
</organism>
<keyword evidence="1 2" id="KW-0808">Transferase</keyword>
<dbReference type="PANTHER" id="PTHR43861:SF3">
    <property type="entry name" value="PUTATIVE (AFU_ORTHOLOGUE AFUA_2G14390)-RELATED"/>
    <property type="match status" value="1"/>
</dbReference>
<accession>A0A1C5IAW9</accession>
<sequence>MPTDIRDTEYTFDNGSPEAVPQLRALESFLDPITAGRIAPPLLAPGGVCWEIGAGGGSVARAMARAVGPAGRVLATDIDTGHLAPAANLEVRRHDVRTDPAPGDAFDLIHARLVLLHLPDRRRVLGTLAGALAPGGWLVVEEFDCSAPLRVLTAPTDDAAKLFTQVTDAMLGILQSHGADLAWAQDVHAELAAAGLLEVDTVTHSQSWPGGSVGASLYATNSRQLEPELLDTGLSPGQLEAFRKLLRDPAFAVMSYQFVSTRGRRPAGR</sequence>
<dbReference type="AlphaFoldDB" id="A0A1C5IAW9"/>
<evidence type="ECO:0000313" key="3">
    <source>
        <dbReference type="Proteomes" id="UP000198217"/>
    </source>
</evidence>
<dbReference type="EMBL" id="LT607750">
    <property type="protein sequence ID" value="SCG55374.1"/>
    <property type="molecule type" value="Genomic_DNA"/>
</dbReference>
<keyword evidence="3" id="KW-1185">Reference proteome</keyword>
<dbReference type="RefSeq" id="WP_088994390.1">
    <property type="nucleotide sequence ID" value="NZ_LT607750.1"/>
</dbReference>
<dbReference type="GO" id="GO:0032259">
    <property type="term" value="P:methylation"/>
    <property type="evidence" value="ECO:0007669"/>
    <property type="project" value="UniProtKB-KW"/>
</dbReference>
<keyword evidence="2" id="KW-0489">Methyltransferase</keyword>
<reference evidence="2 3" key="1">
    <citation type="submission" date="2016-06" db="EMBL/GenBank/DDBJ databases">
        <authorList>
            <person name="Kjaerup R.B."/>
            <person name="Dalgaard T.S."/>
            <person name="Juul-Madsen H.R."/>
        </authorList>
    </citation>
    <scope>NUCLEOTIDE SEQUENCE [LARGE SCALE GENOMIC DNA]</scope>
    <source>
        <strain evidence="2 3">DSM 43904</strain>
    </source>
</reference>
<proteinExistence type="predicted"/>
<dbReference type="InterPro" id="IPR029063">
    <property type="entry name" value="SAM-dependent_MTases_sf"/>
</dbReference>
<dbReference type="Pfam" id="PF13489">
    <property type="entry name" value="Methyltransf_23"/>
    <property type="match status" value="1"/>
</dbReference>
<dbReference type="Gene3D" id="3.40.50.150">
    <property type="entry name" value="Vaccinia Virus protein VP39"/>
    <property type="match status" value="1"/>
</dbReference>
<dbReference type="PANTHER" id="PTHR43861">
    <property type="entry name" value="TRANS-ACONITATE 2-METHYLTRANSFERASE-RELATED"/>
    <property type="match status" value="1"/>
</dbReference>
<evidence type="ECO:0000313" key="2">
    <source>
        <dbReference type="EMBL" id="SCG55374.1"/>
    </source>
</evidence>
<name>A0A1C5IAW9_9ACTN</name>
<evidence type="ECO:0000256" key="1">
    <source>
        <dbReference type="ARBA" id="ARBA00022679"/>
    </source>
</evidence>
<dbReference type="GO" id="GO:0008168">
    <property type="term" value="F:methyltransferase activity"/>
    <property type="evidence" value="ECO:0007669"/>
    <property type="project" value="UniProtKB-KW"/>
</dbReference>
<dbReference type="Proteomes" id="UP000198217">
    <property type="component" value="Chromosome I"/>
</dbReference>
<gene>
    <name evidence="2" type="ORF">GA0070609_3039</name>
</gene>
<dbReference type="SUPFAM" id="SSF53335">
    <property type="entry name" value="S-adenosyl-L-methionine-dependent methyltransferases"/>
    <property type="match status" value="1"/>
</dbReference>
<dbReference type="CDD" id="cd02440">
    <property type="entry name" value="AdoMet_MTases"/>
    <property type="match status" value="1"/>
</dbReference>